<comment type="subcellular location">
    <subcellularLocation>
        <location evidence="1">Endomembrane system</location>
        <topology evidence="1">Peripheral membrane protein</topology>
    </subcellularLocation>
</comment>
<dbReference type="GO" id="GO:0031410">
    <property type="term" value="C:cytoplasmic vesicle"/>
    <property type="evidence" value="ECO:0007669"/>
    <property type="project" value="UniProtKB-ARBA"/>
</dbReference>
<organism evidence="7 8">
    <name type="scientific">Pseudolycoriella hygida</name>
    <dbReference type="NCBI Taxonomy" id="35572"/>
    <lineage>
        <taxon>Eukaryota</taxon>
        <taxon>Metazoa</taxon>
        <taxon>Ecdysozoa</taxon>
        <taxon>Arthropoda</taxon>
        <taxon>Hexapoda</taxon>
        <taxon>Insecta</taxon>
        <taxon>Pterygota</taxon>
        <taxon>Neoptera</taxon>
        <taxon>Endopterygota</taxon>
        <taxon>Diptera</taxon>
        <taxon>Nematocera</taxon>
        <taxon>Sciaroidea</taxon>
        <taxon>Sciaridae</taxon>
        <taxon>Pseudolycoriella</taxon>
    </lineage>
</organism>
<dbReference type="InterPro" id="IPR043154">
    <property type="entry name" value="Sec-1-like_dom1"/>
</dbReference>
<dbReference type="Gene3D" id="3.90.830.10">
    <property type="entry name" value="Syntaxin Binding Protein 1, Chain A, domain 2"/>
    <property type="match status" value="1"/>
</dbReference>
<dbReference type="OrthoDB" id="10266265at2759"/>
<dbReference type="SUPFAM" id="SSF56815">
    <property type="entry name" value="Sec1/munc18-like (SM) proteins"/>
    <property type="match status" value="1"/>
</dbReference>
<dbReference type="InterPro" id="IPR043127">
    <property type="entry name" value="Sec-1-like_dom3a"/>
</dbReference>
<dbReference type="Gene3D" id="3.40.50.2060">
    <property type="match status" value="1"/>
</dbReference>
<evidence type="ECO:0000313" key="8">
    <source>
        <dbReference type="Proteomes" id="UP001151699"/>
    </source>
</evidence>
<comment type="similarity">
    <text evidence="2">Belongs to the STXBP/unc-18/SEC1 family.</text>
</comment>
<dbReference type="InterPro" id="IPR001619">
    <property type="entry name" value="Sec1-like"/>
</dbReference>
<evidence type="ECO:0000256" key="5">
    <source>
        <dbReference type="ARBA" id="ARBA00023136"/>
    </source>
</evidence>
<evidence type="ECO:0000256" key="2">
    <source>
        <dbReference type="ARBA" id="ARBA00009884"/>
    </source>
</evidence>
<protein>
    <recommendedName>
        <fullName evidence="6">Vacuolar protein sorting-associated protein 45</fullName>
    </recommendedName>
</protein>
<evidence type="ECO:0000256" key="4">
    <source>
        <dbReference type="ARBA" id="ARBA00022927"/>
    </source>
</evidence>
<dbReference type="FunFam" id="3.40.50.2060:FF:000003">
    <property type="entry name" value="vacuolar protein sorting-associated protein 45 isoform X1"/>
    <property type="match status" value="1"/>
</dbReference>
<dbReference type="AlphaFoldDB" id="A0A9Q0NAT3"/>
<dbReference type="InterPro" id="IPR036045">
    <property type="entry name" value="Sec1-like_sf"/>
</dbReference>
<keyword evidence="5" id="KW-0472">Membrane</keyword>
<dbReference type="InterPro" id="IPR027482">
    <property type="entry name" value="Sec1-like_dom2"/>
</dbReference>
<name>A0A9Q0NAT3_9DIPT</name>
<keyword evidence="8" id="KW-1185">Reference proteome</keyword>
<accession>A0A9Q0NAT3</accession>
<evidence type="ECO:0000256" key="6">
    <source>
        <dbReference type="ARBA" id="ARBA00073001"/>
    </source>
</evidence>
<gene>
    <name evidence="7" type="primary">Vps45</name>
    <name evidence="7" type="ORF">Bhyg_02115</name>
</gene>
<dbReference type="Proteomes" id="UP001151699">
    <property type="component" value="Chromosome A"/>
</dbReference>
<proteinExistence type="inferred from homology"/>
<dbReference type="Pfam" id="PF00995">
    <property type="entry name" value="Sec1"/>
    <property type="match status" value="1"/>
</dbReference>
<dbReference type="FunFam" id="3.90.830.10:FF:000002">
    <property type="entry name" value="Vacuolar protein sorting-associated protein 45"/>
    <property type="match status" value="1"/>
</dbReference>
<keyword evidence="4" id="KW-0653">Protein transport</keyword>
<keyword evidence="3" id="KW-0813">Transport</keyword>
<dbReference type="Gene3D" id="1.25.40.60">
    <property type="match status" value="1"/>
</dbReference>
<dbReference type="PANTHER" id="PTHR11679">
    <property type="entry name" value="VESICLE PROTEIN SORTING-ASSOCIATED"/>
    <property type="match status" value="1"/>
</dbReference>
<dbReference type="Gene3D" id="3.40.50.1910">
    <property type="match status" value="1"/>
</dbReference>
<dbReference type="PIRSF" id="PIRSF005715">
    <property type="entry name" value="VPS45_Sec1"/>
    <property type="match status" value="1"/>
</dbReference>
<dbReference type="GO" id="GO:0016192">
    <property type="term" value="P:vesicle-mediated transport"/>
    <property type="evidence" value="ECO:0007669"/>
    <property type="project" value="InterPro"/>
</dbReference>
<comment type="caution">
    <text evidence="7">The sequence shown here is derived from an EMBL/GenBank/DDBJ whole genome shotgun (WGS) entry which is preliminary data.</text>
</comment>
<dbReference type="EMBL" id="WJQU01000001">
    <property type="protein sequence ID" value="KAJ6646901.1"/>
    <property type="molecule type" value="Genomic_DNA"/>
</dbReference>
<dbReference type="GO" id="GO:0012505">
    <property type="term" value="C:endomembrane system"/>
    <property type="evidence" value="ECO:0007669"/>
    <property type="project" value="UniProtKB-SubCell"/>
</dbReference>
<evidence type="ECO:0000256" key="1">
    <source>
        <dbReference type="ARBA" id="ARBA00004184"/>
    </source>
</evidence>
<evidence type="ECO:0000313" key="7">
    <source>
        <dbReference type="EMBL" id="KAJ6646901.1"/>
    </source>
</evidence>
<dbReference type="GO" id="GO:0015031">
    <property type="term" value="P:protein transport"/>
    <property type="evidence" value="ECO:0007669"/>
    <property type="project" value="UniProtKB-KW"/>
</dbReference>
<sequence length="572" mass="64859">MDVITAIKLYVDKMTNESGPGMKILLMDKETTSIISMAFSQSDMMQKEVYLFERLDTAHSNERLKHLKAIVFIRPTKNNVALLCNELRSPRYGSYYIYFSNILPRTDVKLLAESDHSESVRELKEIYADYLCVNPNLFSLNMPNCLRGMKWDQECLQRCVQGITALLLSLKLKPAIRHRNGSEPAIQLAKHIYEKISKESSLFDFRTQDNGAPPPLLLILDRKDDPVTPLLNQWTYQAMVHELLTINNNRVDLSKVEGAPKDLKEVVLSLEQDEFYSNNLYSNFGEIGQTIKGLMDEFQIRAKSQKKVESIADMRNFVETYPQFKKMSGTITKHVVVIGELSVQVSKKQLLEVSELEQEIACRADHSAQLQRVKKLVSDENISIHDALRLILLYSLRYERHANCDSVGLLNLLKKRGGPVHVVPRMLEYAGQHSRQGDLFNNVKIMDAVKLTRSLIKGLKGVENVFTQHTCWLKEILEDVLKGRTIDPLYPCFGSEPFRRPPQEVIVFVIGGATYEEALAVHSLNAAGYNIVLGGTTIHNSDSFIKEVLAATDGVPIKHSRSLLKFHSPEGI</sequence>
<evidence type="ECO:0000256" key="3">
    <source>
        <dbReference type="ARBA" id="ARBA00022448"/>
    </source>
</evidence>
<reference evidence="7" key="1">
    <citation type="submission" date="2022-07" db="EMBL/GenBank/DDBJ databases">
        <authorList>
            <person name="Trinca V."/>
            <person name="Uliana J.V.C."/>
            <person name="Torres T.T."/>
            <person name="Ward R.J."/>
            <person name="Monesi N."/>
        </authorList>
    </citation>
    <scope>NUCLEOTIDE SEQUENCE</scope>
    <source>
        <strain evidence="7">HSMRA1968</strain>
        <tissue evidence="7">Whole embryos</tissue>
    </source>
</reference>